<accession>A0A1Y6BI64</accession>
<keyword evidence="2" id="KW-0698">rRNA processing</keyword>
<dbReference type="FunFam" id="3.30.950.10:FF:000002">
    <property type="entry name" value="Ribosomal RNA small subunit methyltransferase I"/>
    <property type="match status" value="1"/>
</dbReference>
<dbReference type="GO" id="GO:0032259">
    <property type="term" value="P:methylation"/>
    <property type="evidence" value="ECO:0007669"/>
    <property type="project" value="UniProtKB-KW"/>
</dbReference>
<dbReference type="InterPro" id="IPR014776">
    <property type="entry name" value="4pyrrole_Mease_sub2"/>
</dbReference>
<dbReference type="InterPro" id="IPR053910">
    <property type="entry name" value="RsmI_HTH"/>
</dbReference>
<protein>
    <submittedName>
        <fullName evidence="8">16S rRNA (Cytidine1402-2'-O)-methyltransferase</fullName>
    </submittedName>
</protein>
<keyword evidence="9" id="KW-1185">Reference proteome</keyword>
<dbReference type="AlphaFoldDB" id="A0A1Y6BI64"/>
<proteinExistence type="predicted"/>
<organism evidence="8 9">
    <name type="scientific">Tistlia consotensis USBA 355</name>
    <dbReference type="NCBI Taxonomy" id="560819"/>
    <lineage>
        <taxon>Bacteria</taxon>
        <taxon>Pseudomonadati</taxon>
        <taxon>Pseudomonadota</taxon>
        <taxon>Alphaproteobacteria</taxon>
        <taxon>Rhodospirillales</taxon>
        <taxon>Rhodovibrionaceae</taxon>
        <taxon>Tistlia</taxon>
    </lineage>
</organism>
<name>A0A1Y6BI64_9PROT</name>
<dbReference type="Gene3D" id="3.30.950.10">
    <property type="entry name" value="Methyltransferase, Cobalt-precorrin-4 Transmethylase, Domain 2"/>
    <property type="match status" value="1"/>
</dbReference>
<dbReference type="PANTHER" id="PTHR46111:SF1">
    <property type="entry name" value="RIBOSOMAL RNA SMALL SUBUNIT METHYLTRANSFERASE I"/>
    <property type="match status" value="1"/>
</dbReference>
<dbReference type="GO" id="GO:0006364">
    <property type="term" value="P:rRNA processing"/>
    <property type="evidence" value="ECO:0007669"/>
    <property type="project" value="UniProtKB-KW"/>
</dbReference>
<dbReference type="InterPro" id="IPR000878">
    <property type="entry name" value="4pyrrol_Mease"/>
</dbReference>
<reference evidence="8 9" key="1">
    <citation type="submission" date="2017-04" db="EMBL/GenBank/DDBJ databases">
        <authorList>
            <person name="Afonso C.L."/>
            <person name="Miller P.J."/>
            <person name="Scott M.A."/>
            <person name="Spackman E."/>
            <person name="Goraichik I."/>
            <person name="Dimitrov K.M."/>
            <person name="Suarez D.L."/>
            <person name="Swayne D.E."/>
        </authorList>
    </citation>
    <scope>NUCLEOTIDE SEQUENCE [LARGE SCALE GENOMIC DNA]</scope>
    <source>
        <strain evidence="8 9">USBA 355</strain>
    </source>
</reference>
<evidence type="ECO:0000256" key="2">
    <source>
        <dbReference type="ARBA" id="ARBA00022552"/>
    </source>
</evidence>
<dbReference type="STRING" id="560819.SAMN05428998_104154"/>
<dbReference type="InterPro" id="IPR008189">
    <property type="entry name" value="rRNA_ssu_MeTfrase_I"/>
</dbReference>
<evidence type="ECO:0000259" key="7">
    <source>
        <dbReference type="Pfam" id="PF23016"/>
    </source>
</evidence>
<evidence type="ECO:0000313" key="8">
    <source>
        <dbReference type="EMBL" id="SMF08699.1"/>
    </source>
</evidence>
<dbReference type="PIRSF" id="PIRSF005917">
    <property type="entry name" value="MTase_YraL"/>
    <property type="match status" value="1"/>
</dbReference>
<keyword evidence="5" id="KW-0949">S-adenosyl-L-methionine</keyword>
<keyword evidence="3 8" id="KW-0489">Methyltransferase</keyword>
<dbReference type="CDD" id="cd11648">
    <property type="entry name" value="RsmI"/>
    <property type="match status" value="1"/>
</dbReference>
<evidence type="ECO:0000259" key="6">
    <source>
        <dbReference type="Pfam" id="PF00590"/>
    </source>
</evidence>
<dbReference type="PANTHER" id="PTHR46111">
    <property type="entry name" value="RIBOSOMAL RNA SMALL SUBUNIT METHYLTRANSFERASE I"/>
    <property type="match status" value="1"/>
</dbReference>
<sequence>MKAGKTVALITDAGSPLVSDPGYKLVRAALDAGLEPTVVPGPSAPLAALAVAGLPSDRFLFAGFLPTKTKARRDNLAELAAVPATLIFFESAKRLAASLADMAAVLGAERPAAVTRELTKRFEEVRRDSLGRLAAHYAEAGPPKGEVTLVIGPPAAPAPPAEDELDARLREALAGASLRDAVAAVAAATGLPRRQVYERALALSAAHSDETGEGR</sequence>
<dbReference type="Pfam" id="PF23016">
    <property type="entry name" value="RsmI_C"/>
    <property type="match status" value="1"/>
</dbReference>
<dbReference type="InterPro" id="IPR014777">
    <property type="entry name" value="4pyrrole_Mease_sub1"/>
</dbReference>
<dbReference type="InterPro" id="IPR035996">
    <property type="entry name" value="4pyrrol_Methylase_sf"/>
</dbReference>
<gene>
    <name evidence="8" type="ORF">SAMN05428998_104154</name>
</gene>
<evidence type="ECO:0000256" key="5">
    <source>
        <dbReference type="ARBA" id="ARBA00022691"/>
    </source>
</evidence>
<dbReference type="Pfam" id="PF00590">
    <property type="entry name" value="TP_methylase"/>
    <property type="match status" value="1"/>
</dbReference>
<feature type="domain" description="RsmI HTH" evidence="7">
    <location>
        <begin position="160"/>
        <end position="203"/>
    </location>
</feature>
<keyword evidence="4 8" id="KW-0808">Transferase</keyword>
<dbReference type="SUPFAM" id="SSF53790">
    <property type="entry name" value="Tetrapyrrole methylase"/>
    <property type="match status" value="1"/>
</dbReference>
<dbReference type="EMBL" id="FWZX01000004">
    <property type="protein sequence ID" value="SMF08699.1"/>
    <property type="molecule type" value="Genomic_DNA"/>
</dbReference>
<evidence type="ECO:0000313" key="9">
    <source>
        <dbReference type="Proteomes" id="UP000192917"/>
    </source>
</evidence>
<evidence type="ECO:0000256" key="3">
    <source>
        <dbReference type="ARBA" id="ARBA00022603"/>
    </source>
</evidence>
<dbReference type="Proteomes" id="UP000192917">
    <property type="component" value="Unassembled WGS sequence"/>
</dbReference>
<dbReference type="Gene3D" id="3.40.1010.10">
    <property type="entry name" value="Cobalt-precorrin-4 Transmethylase, Domain 1"/>
    <property type="match status" value="1"/>
</dbReference>
<evidence type="ECO:0000256" key="4">
    <source>
        <dbReference type="ARBA" id="ARBA00022679"/>
    </source>
</evidence>
<evidence type="ECO:0000256" key="1">
    <source>
        <dbReference type="ARBA" id="ARBA00022490"/>
    </source>
</evidence>
<keyword evidence="1" id="KW-0963">Cytoplasm</keyword>
<feature type="domain" description="Tetrapyrrole methylase" evidence="6">
    <location>
        <begin position="2"/>
        <end position="133"/>
    </location>
</feature>
<dbReference type="GO" id="GO:0008168">
    <property type="term" value="F:methyltransferase activity"/>
    <property type="evidence" value="ECO:0007669"/>
    <property type="project" value="UniProtKB-KW"/>
</dbReference>